<sequence length="147" mass="16539">MCRFWDPERLQTVLFYAHSGGNLTPAETTAPQGFCHARAMQQCRKRQHLRPLRPTVSWHLAIMRVHLGVPPEKGGAGLENPCLCQLYALASRRHLLCGVGWQSVRVPWRAVRGGLRTRRSGIYRFSSPHRPPPLLVALLSVLYGALP</sequence>
<accession>B2FKW9</accession>
<dbReference type="Proteomes" id="UP000008840">
    <property type="component" value="Chromosome"/>
</dbReference>
<dbReference type="GO" id="GO:0008233">
    <property type="term" value="F:peptidase activity"/>
    <property type="evidence" value="ECO:0007669"/>
    <property type="project" value="UniProtKB-KW"/>
</dbReference>
<evidence type="ECO:0000313" key="2">
    <source>
        <dbReference type="Proteomes" id="UP000008840"/>
    </source>
</evidence>
<keyword evidence="1" id="KW-0378">Hydrolase</keyword>
<name>B2FKW9_STRMK</name>
<reference evidence="1 2" key="1">
    <citation type="journal article" date="2008" name="Genome Biol.">
        <title>The complete genome, comparative and functional analysis of Stenotrophomonas maltophilia reveals an organism heavily shielded by drug resistance determinants.</title>
        <authorList>
            <person name="Crossman L.C."/>
            <person name="Gould V.C."/>
            <person name="Dow J.M."/>
            <person name="Vernikos G.S."/>
            <person name="Okazaki A."/>
            <person name="Sebaihia M."/>
            <person name="Saunders D."/>
            <person name="Arrowsmith C."/>
            <person name="Carver T."/>
            <person name="Peters N."/>
            <person name="Adlem E."/>
            <person name="Kerhornou A."/>
            <person name="Lord A."/>
            <person name="Murphy L."/>
            <person name="Seeger K."/>
            <person name="Squares R."/>
            <person name="Rutter S."/>
            <person name="Quail M.A."/>
            <person name="Rajandream M.A."/>
            <person name="Harris D."/>
            <person name="Churcher C."/>
            <person name="Bentley S.D."/>
            <person name="Parkhill J."/>
            <person name="Thomson N.R."/>
            <person name="Avison M.B."/>
        </authorList>
    </citation>
    <scope>NUCLEOTIDE SEQUENCE [LARGE SCALE GENOMIC DNA]</scope>
    <source>
        <strain evidence="1 2">K279a</strain>
    </source>
</reference>
<evidence type="ECO:0000313" key="1">
    <source>
        <dbReference type="EMBL" id="CAQ44088.1"/>
    </source>
</evidence>
<keyword evidence="1" id="KW-0645">Protease</keyword>
<protein>
    <submittedName>
        <fullName evidence="1">Protease</fullName>
    </submittedName>
</protein>
<gene>
    <name evidence="1" type="ORF">Smlt0498A</name>
</gene>
<dbReference type="KEGG" id="sml:Smlt0498A"/>
<dbReference type="GO" id="GO:0006508">
    <property type="term" value="P:proteolysis"/>
    <property type="evidence" value="ECO:0007669"/>
    <property type="project" value="UniProtKB-KW"/>
</dbReference>
<dbReference type="AlphaFoldDB" id="B2FKW9"/>
<dbReference type="EMBL" id="AM743169">
    <property type="protein sequence ID" value="CAQ44088.1"/>
    <property type="molecule type" value="Genomic_DNA"/>
</dbReference>
<keyword evidence="2" id="KW-1185">Reference proteome</keyword>
<proteinExistence type="predicted"/>
<dbReference type="EnsemblBacteria" id="CAQ44088">
    <property type="protein sequence ID" value="CAQ44088"/>
    <property type="gene ID" value="Smlt0498A"/>
</dbReference>
<dbReference type="HOGENOM" id="CLU_1767000_0_0_6"/>
<organism evidence="1 2">
    <name type="scientific">Stenotrophomonas maltophilia (strain K279a)</name>
    <dbReference type="NCBI Taxonomy" id="522373"/>
    <lineage>
        <taxon>Bacteria</taxon>
        <taxon>Pseudomonadati</taxon>
        <taxon>Pseudomonadota</taxon>
        <taxon>Gammaproteobacteria</taxon>
        <taxon>Lysobacterales</taxon>
        <taxon>Lysobacteraceae</taxon>
        <taxon>Stenotrophomonas</taxon>
        <taxon>Stenotrophomonas maltophilia group</taxon>
    </lineage>
</organism>